<reference evidence="1 2" key="1">
    <citation type="journal article" date="2010" name="PLoS Genet.">
        <title>Analysis of the Legionella longbeachae genome and transcriptome uncovers unique strategies to cause Legionnaires' disease.</title>
        <authorList>
            <person name="Cazalet C."/>
            <person name="Gomez-Valero L."/>
            <person name="Rusniok C."/>
            <person name="Lomma M."/>
            <person name="Dervins-Ravault D."/>
            <person name="Newton H."/>
            <person name="Sansom F."/>
            <person name="Jarraud S."/>
            <person name="Zidane N."/>
            <person name="Ma L."/>
            <person name="Bouchier C."/>
            <person name="Etienne J."/>
            <person name="Hartland E."/>
            <person name="Buchrieser C."/>
        </authorList>
    </citation>
    <scope>NUCLEOTIDE SEQUENCE [LARGE SCALE GENOMIC DNA]</scope>
    <source>
        <strain evidence="1 2">NSW150</strain>
    </source>
</reference>
<dbReference type="Proteomes" id="UP000001060">
    <property type="component" value="Chromosome"/>
</dbReference>
<dbReference type="OrthoDB" id="5654016at2"/>
<protein>
    <submittedName>
        <fullName evidence="1">Uncharacterized protein</fullName>
    </submittedName>
</protein>
<sequence length="59" mass="6874">MDCYNQSLNRCNKFAPKTKEEVAEMVKELMPVSEQRISENRNPFIDQLNKGKLKTDANQ</sequence>
<dbReference type="KEGG" id="llo:LLO_4073"/>
<dbReference type="GeneID" id="40926831"/>
<proteinExistence type="predicted"/>
<dbReference type="RefSeq" id="WP_012979342.1">
    <property type="nucleotide sequence ID" value="NC_013861.1"/>
</dbReference>
<gene>
    <name evidence="1" type="ordered locus">LLO_4073</name>
</gene>
<keyword evidence="2" id="KW-1185">Reference proteome</keyword>
<dbReference type="EMBL" id="FN650140">
    <property type="protein sequence ID" value="CBJ13059.1"/>
    <property type="molecule type" value="Genomic_DNA"/>
</dbReference>
<accession>D3HKU3</accession>
<evidence type="ECO:0000313" key="1">
    <source>
        <dbReference type="EMBL" id="CBJ13059.1"/>
    </source>
</evidence>
<organism evidence="1 2">
    <name type="scientific">Legionella longbeachae serogroup 1 (strain NSW150)</name>
    <dbReference type="NCBI Taxonomy" id="661367"/>
    <lineage>
        <taxon>Bacteria</taxon>
        <taxon>Pseudomonadati</taxon>
        <taxon>Pseudomonadota</taxon>
        <taxon>Gammaproteobacteria</taxon>
        <taxon>Legionellales</taxon>
        <taxon>Legionellaceae</taxon>
        <taxon>Legionella</taxon>
    </lineage>
</organism>
<dbReference type="AlphaFoldDB" id="D3HKU3"/>
<dbReference type="HOGENOM" id="CLU_2954911_0_0_6"/>
<name>D3HKU3_LEGLN</name>
<evidence type="ECO:0000313" key="2">
    <source>
        <dbReference type="Proteomes" id="UP000001060"/>
    </source>
</evidence>